<dbReference type="PANTHER" id="PTHR46801:SF2">
    <property type="entry name" value="LIPOPOLYSACCHARIDE-BINDING PROTEIN"/>
    <property type="match status" value="1"/>
</dbReference>
<dbReference type="AlphaFoldDB" id="A0A7J7MIX4"/>
<protein>
    <submittedName>
        <fullName evidence="1">Uncharacterized protein</fullName>
    </submittedName>
</protein>
<evidence type="ECO:0000313" key="2">
    <source>
        <dbReference type="Proteomes" id="UP000541444"/>
    </source>
</evidence>
<organism evidence="1 2">
    <name type="scientific">Kingdonia uniflora</name>
    <dbReference type="NCBI Taxonomy" id="39325"/>
    <lineage>
        <taxon>Eukaryota</taxon>
        <taxon>Viridiplantae</taxon>
        <taxon>Streptophyta</taxon>
        <taxon>Embryophyta</taxon>
        <taxon>Tracheophyta</taxon>
        <taxon>Spermatophyta</taxon>
        <taxon>Magnoliopsida</taxon>
        <taxon>Ranunculales</taxon>
        <taxon>Circaeasteraceae</taxon>
        <taxon>Kingdonia</taxon>
    </lineage>
</organism>
<sequence>MKEDSPALIGKEENMEAGKLMDGALLGKVNGMEVELTIGLVNQEGTLKMLLMECDCNVNDISITLVGRALWISSDKIGATIYLDMTIDVLDDNRILQVACISVVSLILRWINFKVQFNEVFGGVRCNLKEAVQLASIFWEGRPHCCLYDARNTARLLTNLMSRGFSRAVNVLLLWSEEQHMHGEETKSQDAHALGYAVISRNNLTGSVRLDDFTLTLKWSKIAYEHNIDEVVQDLLNCLDSPELPFLQWQEIVGNWKLDNISF</sequence>
<comment type="caution">
    <text evidence="1">The sequence shown here is derived from an EMBL/GenBank/DDBJ whole genome shotgun (WGS) entry which is preliminary data.</text>
</comment>
<dbReference type="PANTHER" id="PTHR46801">
    <property type="entry name" value="OS06G0309200 PROTEIN"/>
    <property type="match status" value="1"/>
</dbReference>
<keyword evidence="2" id="KW-1185">Reference proteome</keyword>
<dbReference type="SUPFAM" id="SSF53098">
    <property type="entry name" value="Ribonuclease H-like"/>
    <property type="match status" value="1"/>
</dbReference>
<dbReference type="Proteomes" id="UP000541444">
    <property type="component" value="Unassembled WGS sequence"/>
</dbReference>
<reference evidence="1 2" key="1">
    <citation type="journal article" date="2020" name="IScience">
        <title>Genome Sequencing of the Endangered Kingdonia uniflora (Circaeasteraceae, Ranunculales) Reveals Potential Mechanisms of Evolutionary Specialization.</title>
        <authorList>
            <person name="Sun Y."/>
            <person name="Deng T."/>
            <person name="Zhang A."/>
            <person name="Moore M.J."/>
            <person name="Landis J.B."/>
            <person name="Lin N."/>
            <person name="Zhang H."/>
            <person name="Zhang X."/>
            <person name="Huang J."/>
            <person name="Zhang X."/>
            <person name="Sun H."/>
            <person name="Wang H."/>
        </authorList>
    </citation>
    <scope>NUCLEOTIDE SEQUENCE [LARGE SCALE GENOMIC DNA]</scope>
    <source>
        <strain evidence="1">TB1705</strain>
        <tissue evidence="1">Leaf</tissue>
    </source>
</reference>
<gene>
    <name evidence="1" type="ORF">GIB67_033872</name>
</gene>
<accession>A0A7J7MIX4</accession>
<dbReference type="Gene3D" id="3.15.10.10">
    <property type="entry name" value="Bactericidal permeability-increasing protein, domain 1"/>
    <property type="match status" value="1"/>
</dbReference>
<dbReference type="InterPro" id="IPR012337">
    <property type="entry name" value="RNaseH-like_sf"/>
</dbReference>
<dbReference type="EMBL" id="JACGCM010001453">
    <property type="protein sequence ID" value="KAF6154843.1"/>
    <property type="molecule type" value="Genomic_DNA"/>
</dbReference>
<dbReference type="Gene3D" id="3.30.420.10">
    <property type="entry name" value="Ribonuclease H-like superfamily/Ribonuclease H"/>
    <property type="match status" value="1"/>
</dbReference>
<name>A0A7J7MIX4_9MAGN</name>
<evidence type="ECO:0000313" key="1">
    <source>
        <dbReference type="EMBL" id="KAF6154843.1"/>
    </source>
</evidence>
<dbReference type="GO" id="GO:0003676">
    <property type="term" value="F:nucleic acid binding"/>
    <property type="evidence" value="ECO:0007669"/>
    <property type="project" value="InterPro"/>
</dbReference>
<dbReference type="OrthoDB" id="1675772at2759"/>
<dbReference type="InterPro" id="IPR036397">
    <property type="entry name" value="RNaseH_sf"/>
</dbReference>
<dbReference type="InterPro" id="IPR045897">
    <property type="entry name" value="BPI/LBP_pln"/>
</dbReference>
<proteinExistence type="predicted"/>